<keyword evidence="7" id="KW-0256">Endoplasmic reticulum</keyword>
<dbReference type="InterPro" id="IPR036396">
    <property type="entry name" value="Cyt_P450_sf"/>
</dbReference>
<evidence type="ECO:0000256" key="6">
    <source>
        <dbReference type="ARBA" id="ARBA00022723"/>
    </source>
</evidence>
<dbReference type="Gene3D" id="1.10.630.10">
    <property type="entry name" value="Cytochrome P450"/>
    <property type="match status" value="2"/>
</dbReference>
<evidence type="ECO:0000313" key="16">
    <source>
        <dbReference type="Proteomes" id="UP001159042"/>
    </source>
</evidence>
<evidence type="ECO:0000313" key="15">
    <source>
        <dbReference type="EMBL" id="KAJ8918366.1"/>
    </source>
</evidence>
<dbReference type="FunFam" id="1.10.630.10:FF:000003">
    <property type="entry name" value="cytochrome P450 3A12-like isoform X2"/>
    <property type="match status" value="1"/>
</dbReference>
<evidence type="ECO:0000256" key="2">
    <source>
        <dbReference type="ARBA" id="ARBA00004174"/>
    </source>
</evidence>
<dbReference type="PANTHER" id="PTHR24292">
    <property type="entry name" value="CYTOCHROME P450"/>
    <property type="match status" value="1"/>
</dbReference>
<evidence type="ECO:0000256" key="9">
    <source>
        <dbReference type="ARBA" id="ARBA00023002"/>
    </source>
</evidence>
<dbReference type="InterPro" id="IPR017972">
    <property type="entry name" value="Cyt_P450_CS"/>
</dbReference>
<protein>
    <recommendedName>
        <fullName evidence="17">Cytochrome P450</fullName>
    </recommendedName>
</protein>
<reference evidence="15 16" key="1">
    <citation type="journal article" date="2023" name="Insect Mol. Biol.">
        <title>Genome sequencing provides insights into the evolution of gene families encoding plant cell wall-degrading enzymes in longhorned beetles.</title>
        <authorList>
            <person name="Shin N.R."/>
            <person name="Okamura Y."/>
            <person name="Kirsch R."/>
            <person name="Pauchet Y."/>
        </authorList>
    </citation>
    <scope>NUCLEOTIDE SEQUENCE [LARGE SCALE GENOMIC DNA]</scope>
    <source>
        <strain evidence="15">EAD_L_NR</strain>
    </source>
</reference>
<dbReference type="PRINTS" id="PR00385">
    <property type="entry name" value="P450"/>
</dbReference>
<keyword evidence="5 13" id="KW-0349">Heme</keyword>
<dbReference type="AlphaFoldDB" id="A0AAV8VWS6"/>
<evidence type="ECO:0000256" key="4">
    <source>
        <dbReference type="ARBA" id="ARBA00010617"/>
    </source>
</evidence>
<dbReference type="FunFam" id="1.10.630.10:FF:000042">
    <property type="entry name" value="Cytochrome P450"/>
    <property type="match status" value="1"/>
</dbReference>
<evidence type="ECO:0000256" key="7">
    <source>
        <dbReference type="ARBA" id="ARBA00022824"/>
    </source>
</evidence>
<dbReference type="InterPro" id="IPR001128">
    <property type="entry name" value="Cyt_P450"/>
</dbReference>
<keyword evidence="6 13" id="KW-0479">Metal-binding</keyword>
<proteinExistence type="inferred from homology"/>
<evidence type="ECO:0008006" key="17">
    <source>
        <dbReference type="Google" id="ProtNLM"/>
    </source>
</evidence>
<comment type="similarity">
    <text evidence="4">Belongs to the cytochrome P450 family.</text>
</comment>
<evidence type="ECO:0000256" key="13">
    <source>
        <dbReference type="PIRSR" id="PIRSR602401-1"/>
    </source>
</evidence>
<sequence length="921" mass="107131">MSSLWIIEFTILFATLTFLLYKYSTRKYDYFKKRNVYYVKPIPFFGSMFPVSTMKTTVGEWLRDLYNSIDKPYFGIFVFDDPYIIVKSPELIKSILVKDFNKFTDRTILAPKHNQIVSNMMFIQKSPDWKRIRSKMTPVFTSGKLKGMFPLINEVGFELNKYVRKNLGKLESKELSAKFSTDVIAKCAFAINAHSFDLENAEFRLIGKSFFDFTWRNGLIQTAYFFKPGWADFLRLEFFEKWAFTSLKNIFWNTIKNREGINTKNNDLIDILVEIRKNDKLSKELNFDGDKALALAMTFFSAGFETTSSTIAFTLYELCLQPQIQERLRKEIKDNIKQHNGITYEGLQEMKYLEMCIYETLRKYPVLPFLDRRCNEDYKLPGTDFVIEKGMPVYIPMMGLHYDDHYFPKPEIYDPERFSDKNTFNQKGLYFIPFGEGPRICIGERFGMLGVKVGLSHILSEFVLERIPETPVPIKFEPRSFFRDLYKSIDEPYFGIFIFDDPYVIIKSPELVKHVLVKDFNKFSDRNILAPKHNELVSSIMPMQKGTEWKRIRSKMTPVFSSGKLKLMFPLINDVGLELKKYVKENLGKIESKELCAKFSTDVVAKCAFAINANSFQKEKAEFLQIGKALFDFTMRNGLAQAAYFLKPNWANFFHLEFFDKSVVTVLKEIFWNAIRKREQSSIKGNDLIDTLVDIMKNKELCRELNFDETKALAQAITFFAGGYETTSSIISFTLYELCLQPEIQERLREEIKDNIKQHNGITYDGLHEMKYLEMCIFETLRKYPVLPFLDRKCNEDYRLPGTDFVIEEGMPILVPMIGLHYDEQYFPKPEIYDPERFSGKNAVNEKGLCYLPFGEGPRNCIGERFGMLGVKVGLTYILSEFLLERLPETPVPIKFSPKGVLPQSIGGLPIGFRKLQASPA</sequence>
<gene>
    <name evidence="15" type="ORF">NQ315_008060</name>
</gene>
<dbReference type="GO" id="GO:0020037">
    <property type="term" value="F:heme binding"/>
    <property type="evidence" value="ECO:0007669"/>
    <property type="project" value="InterPro"/>
</dbReference>
<comment type="caution">
    <text evidence="15">The sequence shown here is derived from an EMBL/GenBank/DDBJ whole genome shotgun (WGS) entry which is preliminary data.</text>
</comment>
<keyword evidence="14" id="KW-1133">Transmembrane helix</keyword>
<organism evidence="15 16">
    <name type="scientific">Exocentrus adspersus</name>
    <dbReference type="NCBI Taxonomy" id="1586481"/>
    <lineage>
        <taxon>Eukaryota</taxon>
        <taxon>Metazoa</taxon>
        <taxon>Ecdysozoa</taxon>
        <taxon>Arthropoda</taxon>
        <taxon>Hexapoda</taxon>
        <taxon>Insecta</taxon>
        <taxon>Pterygota</taxon>
        <taxon>Neoptera</taxon>
        <taxon>Endopterygota</taxon>
        <taxon>Coleoptera</taxon>
        <taxon>Polyphaga</taxon>
        <taxon>Cucujiformia</taxon>
        <taxon>Chrysomeloidea</taxon>
        <taxon>Cerambycidae</taxon>
        <taxon>Lamiinae</taxon>
        <taxon>Acanthocinini</taxon>
        <taxon>Exocentrus</taxon>
    </lineage>
</organism>
<comment type="subcellular location">
    <subcellularLocation>
        <location evidence="3">Endoplasmic reticulum membrane</location>
        <topology evidence="3">Peripheral membrane protein</topology>
    </subcellularLocation>
    <subcellularLocation>
        <location evidence="2">Microsome membrane</location>
        <topology evidence="2">Peripheral membrane protein</topology>
    </subcellularLocation>
</comment>
<evidence type="ECO:0000256" key="8">
    <source>
        <dbReference type="ARBA" id="ARBA00022848"/>
    </source>
</evidence>
<comment type="cofactor">
    <cofactor evidence="1 13">
        <name>heme</name>
        <dbReference type="ChEBI" id="CHEBI:30413"/>
    </cofactor>
</comment>
<keyword evidence="10 13" id="KW-0408">Iron</keyword>
<name>A0AAV8VWS6_9CUCU</name>
<dbReference type="GO" id="GO:0005506">
    <property type="term" value="F:iron ion binding"/>
    <property type="evidence" value="ECO:0007669"/>
    <property type="project" value="InterPro"/>
</dbReference>
<evidence type="ECO:0000256" key="10">
    <source>
        <dbReference type="ARBA" id="ARBA00023004"/>
    </source>
</evidence>
<dbReference type="SUPFAM" id="SSF48264">
    <property type="entry name" value="Cytochrome P450"/>
    <property type="match status" value="2"/>
</dbReference>
<dbReference type="GO" id="GO:0004497">
    <property type="term" value="F:monooxygenase activity"/>
    <property type="evidence" value="ECO:0007669"/>
    <property type="project" value="UniProtKB-KW"/>
</dbReference>
<evidence type="ECO:0000256" key="1">
    <source>
        <dbReference type="ARBA" id="ARBA00001971"/>
    </source>
</evidence>
<evidence type="ECO:0000256" key="3">
    <source>
        <dbReference type="ARBA" id="ARBA00004406"/>
    </source>
</evidence>
<feature type="binding site" description="axial binding residue" evidence="13">
    <location>
        <position position="441"/>
    </location>
    <ligand>
        <name>heme</name>
        <dbReference type="ChEBI" id="CHEBI:30413"/>
    </ligand>
    <ligandPart>
        <name>Fe</name>
        <dbReference type="ChEBI" id="CHEBI:18248"/>
    </ligandPart>
</feature>
<dbReference type="InterPro" id="IPR002401">
    <property type="entry name" value="Cyt_P450_E_grp-I"/>
</dbReference>
<dbReference type="CDD" id="cd11056">
    <property type="entry name" value="CYP6-like"/>
    <property type="match status" value="2"/>
</dbReference>
<dbReference type="GO" id="GO:0016705">
    <property type="term" value="F:oxidoreductase activity, acting on paired donors, with incorporation or reduction of molecular oxygen"/>
    <property type="evidence" value="ECO:0007669"/>
    <property type="project" value="InterPro"/>
</dbReference>
<dbReference type="GO" id="GO:0005789">
    <property type="term" value="C:endoplasmic reticulum membrane"/>
    <property type="evidence" value="ECO:0007669"/>
    <property type="project" value="UniProtKB-SubCell"/>
</dbReference>
<dbReference type="PRINTS" id="PR00463">
    <property type="entry name" value="EP450I"/>
</dbReference>
<keyword evidence="14" id="KW-0812">Transmembrane</keyword>
<dbReference type="InterPro" id="IPR050476">
    <property type="entry name" value="Insect_CytP450_Detox"/>
</dbReference>
<evidence type="ECO:0000256" key="5">
    <source>
        <dbReference type="ARBA" id="ARBA00022617"/>
    </source>
</evidence>
<accession>A0AAV8VWS6</accession>
<keyword evidence="11" id="KW-0503">Monooxygenase</keyword>
<keyword evidence="8" id="KW-0492">Microsome</keyword>
<evidence type="ECO:0000256" key="14">
    <source>
        <dbReference type="SAM" id="Phobius"/>
    </source>
</evidence>
<dbReference type="PROSITE" id="PS00086">
    <property type="entry name" value="CYTOCHROME_P450"/>
    <property type="match status" value="2"/>
</dbReference>
<keyword evidence="9" id="KW-0560">Oxidoreductase</keyword>
<keyword evidence="16" id="KW-1185">Reference proteome</keyword>
<keyword evidence="12 14" id="KW-0472">Membrane</keyword>
<evidence type="ECO:0000256" key="12">
    <source>
        <dbReference type="ARBA" id="ARBA00023136"/>
    </source>
</evidence>
<dbReference type="EMBL" id="JANEYG010000026">
    <property type="protein sequence ID" value="KAJ8918366.1"/>
    <property type="molecule type" value="Genomic_DNA"/>
</dbReference>
<evidence type="ECO:0000256" key="11">
    <source>
        <dbReference type="ARBA" id="ARBA00023033"/>
    </source>
</evidence>
<dbReference type="Pfam" id="PF00067">
    <property type="entry name" value="p450"/>
    <property type="match status" value="1"/>
</dbReference>
<dbReference type="PANTHER" id="PTHR24292:SF45">
    <property type="entry name" value="CYTOCHROME P450 6G1-RELATED"/>
    <property type="match status" value="1"/>
</dbReference>
<feature type="transmembrane region" description="Helical" evidence="14">
    <location>
        <begin position="6"/>
        <end position="24"/>
    </location>
</feature>
<dbReference type="Proteomes" id="UP001159042">
    <property type="component" value="Unassembled WGS sequence"/>
</dbReference>